<dbReference type="Gene3D" id="1.10.10.1260">
    <property type="entry name" value="Envelope glycoprotein gp160, DUF2291, helical domain"/>
    <property type="match status" value="1"/>
</dbReference>
<dbReference type="SUPFAM" id="SSF141318">
    <property type="entry name" value="TM0957-like"/>
    <property type="match status" value="1"/>
</dbReference>
<dbReference type="STRING" id="153496.A0U89_05195"/>
<accession>A0A1D8USY8</accession>
<dbReference type="eggNOG" id="COG5618">
    <property type="taxonomic scope" value="Bacteria"/>
</dbReference>
<evidence type="ECO:0000313" key="1">
    <source>
        <dbReference type="EMBL" id="AOX16617.1"/>
    </source>
</evidence>
<dbReference type="KEGG" id="kba:A0U89_05195"/>
<dbReference type="InterPro" id="IPR036215">
    <property type="entry name" value="TM0957-like_sf"/>
</dbReference>
<dbReference type="RefSeq" id="WP_070402353.1">
    <property type="nucleotide sequence ID" value="NZ_BJVW01000014.1"/>
</dbReference>
<dbReference type="PIRSF" id="PIRSF033535">
    <property type="entry name" value="UCP033535_plp"/>
    <property type="match status" value="1"/>
</dbReference>
<protein>
    <submittedName>
        <fullName evidence="1">Uncharacterized protein</fullName>
    </submittedName>
</protein>
<gene>
    <name evidence="1" type="ORF">A0U89_05195</name>
</gene>
<dbReference type="EMBL" id="CP014674">
    <property type="protein sequence ID" value="AOX16617.1"/>
    <property type="molecule type" value="Genomic_DNA"/>
</dbReference>
<dbReference type="Proteomes" id="UP000179145">
    <property type="component" value="Chromosome"/>
</dbReference>
<organism evidence="1 2">
    <name type="scientific">Kozakia baliensis</name>
    <dbReference type="NCBI Taxonomy" id="153496"/>
    <lineage>
        <taxon>Bacteria</taxon>
        <taxon>Pseudomonadati</taxon>
        <taxon>Pseudomonadota</taxon>
        <taxon>Alphaproteobacteria</taxon>
        <taxon>Acetobacterales</taxon>
        <taxon>Acetobacteraceae</taxon>
        <taxon>Kozakia</taxon>
    </lineage>
</organism>
<dbReference type="OrthoDB" id="6631333at2"/>
<dbReference type="AlphaFoldDB" id="A0A1D8USY8"/>
<dbReference type="Pfam" id="PF10054">
    <property type="entry name" value="DUF2291"/>
    <property type="match status" value="1"/>
</dbReference>
<keyword evidence="2" id="KW-1185">Reference proteome</keyword>
<reference evidence="1 2" key="1">
    <citation type="journal article" date="2016" name="Microb. Cell Fact.">
        <title>Dissection of exopolysaccharide biosynthesis in Kozakia baliensis.</title>
        <authorList>
            <person name="Brandt J.U."/>
            <person name="Jakob F."/>
            <person name="Behr J."/>
            <person name="Geissler A.J."/>
            <person name="Vogel R.F."/>
        </authorList>
    </citation>
    <scope>NUCLEOTIDE SEQUENCE [LARGE SCALE GENOMIC DNA]</scope>
    <source>
        <strain evidence="1 2">DSM 14400</strain>
    </source>
</reference>
<evidence type="ECO:0000313" key="2">
    <source>
        <dbReference type="Proteomes" id="UP000179145"/>
    </source>
</evidence>
<name>A0A1D8USY8_9PROT</name>
<sequence length="222" mass="23133">MTTATIGSPSRSGAKPAKRGRALLWSGVLGLGLIGAMAFDTHVVRIGTSGGEAVQVFSAEAYGPAEFPKIQAAIGQRAVDAVTLANAIKADADAAAKKYGVQGSVGSEISVKFTGTVGEGKRGIYTVAVPGMPDDVHIRMQTGPAINGMDIRDATGMVSFGKFRNQIDYQNAGTALNNEMKKQVLAGIDMAKLSGKTINVIGVFQLINPSNWLVTPVELKVK</sequence>
<proteinExistence type="predicted"/>
<dbReference type="Gene3D" id="2.40.50.420">
    <property type="entry name" value="Envelope glycoprotein gp160, DUF2291, alpha/beta domain"/>
    <property type="match status" value="1"/>
</dbReference>
<dbReference type="InterPro" id="IPR014582">
    <property type="entry name" value="UCP033535_lipo"/>
</dbReference>